<dbReference type="GO" id="GO:0015934">
    <property type="term" value="C:large ribosomal subunit"/>
    <property type="evidence" value="ECO:0007669"/>
    <property type="project" value="InterPro"/>
</dbReference>
<organism evidence="6 7">
    <name type="scientific">Ophiocordyceps australis</name>
    <dbReference type="NCBI Taxonomy" id="1399860"/>
    <lineage>
        <taxon>Eukaryota</taxon>
        <taxon>Fungi</taxon>
        <taxon>Dikarya</taxon>
        <taxon>Ascomycota</taxon>
        <taxon>Pezizomycotina</taxon>
        <taxon>Sordariomycetes</taxon>
        <taxon>Hypocreomycetidae</taxon>
        <taxon>Hypocreales</taxon>
        <taxon>Ophiocordycipitaceae</taxon>
        <taxon>Ophiocordyceps</taxon>
    </lineage>
</organism>
<dbReference type="OrthoDB" id="416470at2759"/>
<dbReference type="STRING" id="1399860.A0A2C5XND1"/>
<feature type="region of interest" description="Disordered" evidence="5">
    <location>
        <begin position="71"/>
        <end position="90"/>
    </location>
</feature>
<dbReference type="Pfam" id="PF00237">
    <property type="entry name" value="Ribosomal_L22"/>
    <property type="match status" value="1"/>
</dbReference>
<name>A0A2C5XND1_9HYPO</name>
<evidence type="ECO:0000256" key="4">
    <source>
        <dbReference type="RuleBase" id="RU004005"/>
    </source>
</evidence>
<evidence type="ECO:0000256" key="3">
    <source>
        <dbReference type="ARBA" id="ARBA00023274"/>
    </source>
</evidence>
<evidence type="ECO:0000256" key="5">
    <source>
        <dbReference type="SAM" id="MobiDB-lite"/>
    </source>
</evidence>
<evidence type="ECO:0000256" key="1">
    <source>
        <dbReference type="ARBA" id="ARBA00009451"/>
    </source>
</evidence>
<dbReference type="InterPro" id="IPR036394">
    <property type="entry name" value="Ribosomal_uL22_sf"/>
</dbReference>
<evidence type="ECO:0000313" key="6">
    <source>
        <dbReference type="EMBL" id="PHH67398.1"/>
    </source>
</evidence>
<evidence type="ECO:0000256" key="2">
    <source>
        <dbReference type="ARBA" id="ARBA00022980"/>
    </source>
</evidence>
<dbReference type="InterPro" id="IPR001063">
    <property type="entry name" value="Ribosomal_uL22"/>
</dbReference>
<reference evidence="6 7" key="1">
    <citation type="submission" date="2017-06" db="EMBL/GenBank/DDBJ databases">
        <title>Ant-infecting Ophiocordyceps genomes reveal a high diversity of potential behavioral manipulation genes and a possible major role for enterotoxins.</title>
        <authorList>
            <person name="De Bekker C."/>
            <person name="Evans H.C."/>
            <person name="Brachmann A."/>
            <person name="Hughes D.P."/>
        </authorList>
    </citation>
    <scope>NUCLEOTIDE SEQUENCE [LARGE SCALE GENOMIC DNA]</scope>
    <source>
        <strain evidence="6 7">Map64</strain>
    </source>
</reference>
<accession>A0A2C5XND1</accession>
<dbReference type="AlphaFoldDB" id="A0A2C5XND1"/>
<keyword evidence="2 4" id="KW-0689">Ribosomal protein</keyword>
<dbReference type="GO" id="GO:0006412">
    <property type="term" value="P:translation"/>
    <property type="evidence" value="ECO:0007669"/>
    <property type="project" value="InterPro"/>
</dbReference>
<sequence>MSPSPCSHASSPFYTQHRSISFGALWKKWRGKKDEGVAAELDDPQIRKKFLQKTSERGSIASDNIFNEEIKSASDDRDSADLDNKSSKLSEEMQARKHFSNVPRTHENTAIVLDPDPASRIRWLRKKVIQMVRNPNSVTPEQRIRALERECTHSSHFMATSTKKLCMLSRQIAGMPVDKAIDQMRWSKKKYSKEILYYLEEARDLAIAKHGMGLGKVNGELFKEPRKILTKDGKWISISDPTRIYIAQSWVGRGGYLLRRPDRKGRGRIGTISRPSTKITFILKEEKTRIRECAERDAKKAAKGPWVHHPNRSLIGQRPYYSW</sequence>
<evidence type="ECO:0008006" key="8">
    <source>
        <dbReference type="Google" id="ProtNLM"/>
    </source>
</evidence>
<comment type="caution">
    <text evidence="6">The sequence shown here is derived from an EMBL/GenBank/DDBJ whole genome shotgun (WGS) entry which is preliminary data.</text>
</comment>
<gene>
    <name evidence="6" type="ORF">CDD81_6</name>
</gene>
<dbReference type="SUPFAM" id="SSF54843">
    <property type="entry name" value="Ribosomal protein L22"/>
    <property type="match status" value="1"/>
</dbReference>
<dbReference type="EMBL" id="NJET01000001">
    <property type="protein sequence ID" value="PHH67398.1"/>
    <property type="molecule type" value="Genomic_DNA"/>
</dbReference>
<proteinExistence type="inferred from homology"/>
<dbReference type="Gene3D" id="3.90.470.10">
    <property type="entry name" value="Ribosomal protein L22/L17"/>
    <property type="match status" value="1"/>
</dbReference>
<dbReference type="GO" id="GO:0003735">
    <property type="term" value="F:structural constituent of ribosome"/>
    <property type="evidence" value="ECO:0007669"/>
    <property type="project" value="InterPro"/>
</dbReference>
<dbReference type="InterPro" id="IPR047867">
    <property type="entry name" value="Ribosomal_uL22_bac/org-type"/>
</dbReference>
<keyword evidence="3 4" id="KW-0687">Ribonucleoprotein</keyword>
<dbReference type="PANTHER" id="PTHR13501">
    <property type="entry name" value="CHLOROPLAST 50S RIBOSOMAL PROTEIN L22-RELATED"/>
    <property type="match status" value="1"/>
</dbReference>
<evidence type="ECO:0000313" key="7">
    <source>
        <dbReference type="Proteomes" id="UP000226192"/>
    </source>
</evidence>
<dbReference type="PANTHER" id="PTHR13501:SF10">
    <property type="entry name" value="LARGE RIBOSOMAL SUBUNIT PROTEIN UL22M"/>
    <property type="match status" value="1"/>
</dbReference>
<protein>
    <recommendedName>
        <fullName evidence="8">54S ribosomal protein L22, mitochondrial</fullName>
    </recommendedName>
</protein>
<keyword evidence="7" id="KW-1185">Reference proteome</keyword>
<dbReference type="Proteomes" id="UP000226192">
    <property type="component" value="Unassembled WGS sequence"/>
</dbReference>
<comment type="similarity">
    <text evidence="1 4">Belongs to the universal ribosomal protein uL22 family.</text>
</comment>